<dbReference type="Proteomes" id="UP000747542">
    <property type="component" value="Unassembled WGS sequence"/>
</dbReference>
<gene>
    <name evidence="1" type="ORF">Hamer_G028445</name>
</gene>
<protein>
    <submittedName>
        <fullName evidence="1">Keratin-associated protein 12-2-like 2</fullName>
    </submittedName>
</protein>
<comment type="caution">
    <text evidence="1">The sequence shown here is derived from an EMBL/GenBank/DDBJ whole genome shotgun (WGS) entry which is preliminary data.</text>
</comment>
<accession>A0A8J5TM00</accession>
<proteinExistence type="predicted"/>
<dbReference type="EMBL" id="JAHLQT010002347">
    <property type="protein sequence ID" value="KAG7177375.1"/>
    <property type="molecule type" value="Genomic_DNA"/>
</dbReference>
<organism evidence="1 2">
    <name type="scientific">Homarus americanus</name>
    <name type="common">American lobster</name>
    <dbReference type="NCBI Taxonomy" id="6706"/>
    <lineage>
        <taxon>Eukaryota</taxon>
        <taxon>Metazoa</taxon>
        <taxon>Ecdysozoa</taxon>
        <taxon>Arthropoda</taxon>
        <taxon>Crustacea</taxon>
        <taxon>Multicrustacea</taxon>
        <taxon>Malacostraca</taxon>
        <taxon>Eumalacostraca</taxon>
        <taxon>Eucarida</taxon>
        <taxon>Decapoda</taxon>
        <taxon>Pleocyemata</taxon>
        <taxon>Astacidea</taxon>
        <taxon>Nephropoidea</taxon>
        <taxon>Nephropidae</taxon>
        <taxon>Homarus</taxon>
    </lineage>
</organism>
<name>A0A8J5TM00_HOMAM</name>
<keyword evidence="2" id="KW-1185">Reference proteome</keyword>
<evidence type="ECO:0000313" key="1">
    <source>
        <dbReference type="EMBL" id="KAG7177375.1"/>
    </source>
</evidence>
<dbReference type="AlphaFoldDB" id="A0A8J5TM00"/>
<reference evidence="1" key="1">
    <citation type="journal article" date="2021" name="Sci. Adv.">
        <title>The American lobster genome reveals insights on longevity, neural, and immune adaptations.</title>
        <authorList>
            <person name="Polinski J.M."/>
            <person name="Zimin A.V."/>
            <person name="Clark K.F."/>
            <person name="Kohn A.B."/>
            <person name="Sadowski N."/>
            <person name="Timp W."/>
            <person name="Ptitsyn A."/>
            <person name="Khanna P."/>
            <person name="Romanova D.Y."/>
            <person name="Williams P."/>
            <person name="Greenwood S.J."/>
            <person name="Moroz L.L."/>
            <person name="Walt D.R."/>
            <person name="Bodnar A.G."/>
        </authorList>
    </citation>
    <scope>NUCLEOTIDE SEQUENCE</scope>
    <source>
        <strain evidence="1">GMGI-L3</strain>
    </source>
</reference>
<sequence>MEKSQLSAIHHQPLSSLSQLSACPASPCRCQPILSTPCPAVSNSANHVSCQLILPTRRLSSLLCQPASCQPALPASQLSGLPSQPVICQPGLLAPVGCPASPAPTPVSCQPTLPTPVSCQPTLLTPVSCQPTLPTPVSCQPTLPTPVSCQPTLPTPVSCQPTLPTPVSCQPTLPTPVSCQPILSTPVTPCYLLSPTVTPRHLTPLYTLYLSLTVTHRHYGSYLSSSVTYRHSPSLSVTLCHVGRSGEVGRWGVRKGQEIRGEEVRIMGVSVGGE</sequence>
<feature type="non-terminal residue" evidence="1">
    <location>
        <position position="1"/>
    </location>
</feature>
<evidence type="ECO:0000313" key="2">
    <source>
        <dbReference type="Proteomes" id="UP000747542"/>
    </source>
</evidence>